<accession>A0A1A9BA45</accession>
<evidence type="ECO:0008006" key="4">
    <source>
        <dbReference type="Google" id="ProtNLM"/>
    </source>
</evidence>
<proteinExistence type="predicted"/>
<sequence>MAKYTEPELRERLKAQIRDSDKGGRKGQWSARKSQLLTQEYKRQGGGFIGPKDERQRSLQRWGDQDWRTEDGSTRARQGGETRRYLPGRAWEQLSDQERAATESKKRRASRTGRQFVPNTGPAQRARKNVTAPNRLSDLPVAEAGKVVRGLDTRELRAALQRERRGKARKTLLQRMEAELRRR</sequence>
<protein>
    <recommendedName>
        <fullName evidence="4">DUF5872 domain-containing protein</fullName>
    </recommendedName>
</protein>
<name>A0A1A9BA45_9ACTN</name>
<keyword evidence="3" id="KW-1185">Reference proteome</keyword>
<dbReference type="EMBL" id="FLRH01000003">
    <property type="protein sequence ID" value="SBT65849.1"/>
    <property type="molecule type" value="Genomic_DNA"/>
</dbReference>
<organism evidence="2 3">
    <name type="scientific">Micromonospora sediminicola</name>
    <dbReference type="NCBI Taxonomy" id="946078"/>
    <lineage>
        <taxon>Bacteria</taxon>
        <taxon>Bacillati</taxon>
        <taxon>Actinomycetota</taxon>
        <taxon>Actinomycetes</taxon>
        <taxon>Micromonosporales</taxon>
        <taxon>Micromonosporaceae</taxon>
        <taxon>Micromonospora</taxon>
    </lineage>
</organism>
<evidence type="ECO:0000256" key="1">
    <source>
        <dbReference type="SAM" id="MobiDB-lite"/>
    </source>
</evidence>
<evidence type="ECO:0000313" key="2">
    <source>
        <dbReference type="EMBL" id="SBT65849.1"/>
    </source>
</evidence>
<dbReference type="STRING" id="946078.GA0070622_2863"/>
<feature type="compositionally biased region" description="Basic and acidic residues" evidence="1">
    <location>
        <begin position="51"/>
        <end position="84"/>
    </location>
</feature>
<dbReference type="AlphaFoldDB" id="A0A1A9BA45"/>
<gene>
    <name evidence="2" type="ORF">GA0070622_2863</name>
</gene>
<dbReference type="OrthoDB" id="791686at2"/>
<feature type="region of interest" description="Disordered" evidence="1">
    <location>
        <begin position="1"/>
        <end position="139"/>
    </location>
</feature>
<dbReference type="RefSeq" id="WP_091573728.1">
    <property type="nucleotide sequence ID" value="NZ_FLRH01000003.1"/>
</dbReference>
<reference evidence="3" key="1">
    <citation type="submission" date="2016-06" db="EMBL/GenBank/DDBJ databases">
        <authorList>
            <person name="Varghese N."/>
            <person name="Submissions Spin"/>
        </authorList>
    </citation>
    <scope>NUCLEOTIDE SEQUENCE [LARGE SCALE GENOMIC DNA]</scope>
    <source>
        <strain evidence="3">DSM 45794</strain>
    </source>
</reference>
<evidence type="ECO:0000313" key="3">
    <source>
        <dbReference type="Proteomes" id="UP000199558"/>
    </source>
</evidence>
<feature type="compositionally biased region" description="Basic and acidic residues" evidence="1">
    <location>
        <begin position="1"/>
        <end position="24"/>
    </location>
</feature>
<dbReference type="Proteomes" id="UP000199558">
    <property type="component" value="Unassembled WGS sequence"/>
</dbReference>